<dbReference type="EMBL" id="JAUSTY010000026">
    <property type="protein sequence ID" value="MDQ0168239.1"/>
    <property type="molecule type" value="Genomic_DNA"/>
</dbReference>
<dbReference type="Gene3D" id="3.40.50.1220">
    <property type="entry name" value="TPP-binding domain"/>
    <property type="match status" value="1"/>
</dbReference>
<keyword evidence="4" id="KW-0862">Zinc</keyword>
<accession>A0ABT9W4S2</accession>
<dbReference type="NCBIfam" id="NF001754">
    <property type="entry name" value="PRK00481.1-4"/>
    <property type="match status" value="1"/>
</dbReference>
<dbReference type="PROSITE" id="PS50305">
    <property type="entry name" value="SIRTUIN"/>
    <property type="match status" value="1"/>
</dbReference>
<dbReference type="InterPro" id="IPR029035">
    <property type="entry name" value="DHS-like_NAD/FAD-binding_dom"/>
</dbReference>
<feature type="binding site" evidence="4">
    <location>
        <position position="152"/>
    </location>
    <ligand>
        <name>Zn(2+)</name>
        <dbReference type="ChEBI" id="CHEBI:29105"/>
    </ligand>
</feature>
<sequence length="258" mass="28774">MDLEKQLQQFKQWVKEAKRIVVLSGAGMSTESGIPDFRSTEGVWTRNQSREELMSLSFLERYPDEFWPIYKDIFQLKLQGNYVPNQGHYALKKLEDLGKQVTIVTQNVDGLHQVAGSTHVYEVHGTLQQAFCPACQATYDIGFINNHDLPMCTKPLSSSASNSDQLGELCQTILHPGVVLFEDQVRYLHESVEATTAADLFLVLGSSLQVGPINQLAMIAQSVPSIKKVILNREATMLDHCFDLVIHNEIGAVLGQAI</sequence>
<dbReference type="Gene3D" id="3.30.1600.10">
    <property type="entry name" value="SIR2/SIRT2 'Small Domain"/>
    <property type="match status" value="1"/>
</dbReference>
<dbReference type="InterPro" id="IPR003000">
    <property type="entry name" value="Sirtuin"/>
</dbReference>
<protein>
    <recommendedName>
        <fullName evidence="1">protein acetyllysine N-acetyltransferase</fullName>
        <ecNumber evidence="1">2.3.1.286</ecNumber>
    </recommendedName>
</protein>
<feature type="binding site" evidence="4">
    <location>
        <position position="132"/>
    </location>
    <ligand>
        <name>Zn(2+)</name>
        <dbReference type="ChEBI" id="CHEBI:29105"/>
    </ligand>
</feature>
<dbReference type="EC" id="2.3.1.286" evidence="1"/>
<reference evidence="6 7" key="1">
    <citation type="submission" date="2023-07" db="EMBL/GenBank/DDBJ databases">
        <title>Genomic Encyclopedia of Type Strains, Phase IV (KMG-IV): sequencing the most valuable type-strain genomes for metagenomic binning, comparative biology and taxonomic classification.</title>
        <authorList>
            <person name="Goeker M."/>
        </authorList>
    </citation>
    <scope>NUCLEOTIDE SEQUENCE [LARGE SCALE GENOMIC DNA]</scope>
    <source>
        <strain evidence="6 7">DSM 12751</strain>
    </source>
</reference>
<dbReference type="SUPFAM" id="SSF52467">
    <property type="entry name" value="DHS-like NAD/FAD-binding domain"/>
    <property type="match status" value="1"/>
</dbReference>
<evidence type="ECO:0000313" key="7">
    <source>
        <dbReference type="Proteomes" id="UP001235840"/>
    </source>
</evidence>
<evidence type="ECO:0000256" key="3">
    <source>
        <dbReference type="ARBA" id="ARBA00023027"/>
    </source>
</evidence>
<keyword evidence="7" id="KW-1185">Reference proteome</keyword>
<evidence type="ECO:0000313" key="6">
    <source>
        <dbReference type="EMBL" id="MDQ0168239.1"/>
    </source>
</evidence>
<dbReference type="InterPro" id="IPR026591">
    <property type="entry name" value="Sirtuin_cat_small_dom_sf"/>
</dbReference>
<dbReference type="GO" id="GO:0016787">
    <property type="term" value="F:hydrolase activity"/>
    <property type="evidence" value="ECO:0007669"/>
    <property type="project" value="UniProtKB-KW"/>
</dbReference>
<dbReference type="Proteomes" id="UP001235840">
    <property type="component" value="Unassembled WGS sequence"/>
</dbReference>
<evidence type="ECO:0000259" key="5">
    <source>
        <dbReference type="PROSITE" id="PS50305"/>
    </source>
</evidence>
<feature type="domain" description="Deacetylase sirtuin-type" evidence="5">
    <location>
        <begin position="1"/>
        <end position="258"/>
    </location>
</feature>
<dbReference type="InterPro" id="IPR026590">
    <property type="entry name" value="Ssirtuin_cat_dom"/>
</dbReference>
<evidence type="ECO:0000256" key="2">
    <source>
        <dbReference type="ARBA" id="ARBA00022679"/>
    </source>
</evidence>
<name>A0ABT9W4S2_9BACI</name>
<dbReference type="InterPro" id="IPR050134">
    <property type="entry name" value="NAD-dep_sirtuin_deacylases"/>
</dbReference>
<dbReference type="PANTHER" id="PTHR11085">
    <property type="entry name" value="NAD-DEPENDENT PROTEIN DEACYLASE SIRTUIN-5, MITOCHONDRIAL-RELATED"/>
    <property type="match status" value="1"/>
</dbReference>
<organism evidence="6 7">
    <name type="scientific">Caldalkalibacillus horti</name>
    <dbReference type="NCBI Taxonomy" id="77523"/>
    <lineage>
        <taxon>Bacteria</taxon>
        <taxon>Bacillati</taxon>
        <taxon>Bacillota</taxon>
        <taxon>Bacilli</taxon>
        <taxon>Bacillales</taxon>
        <taxon>Bacillaceae</taxon>
        <taxon>Caldalkalibacillus</taxon>
    </lineage>
</organism>
<feature type="active site" description="Proton acceptor" evidence="4">
    <location>
        <position position="124"/>
    </location>
</feature>
<feature type="binding site" evidence="4">
    <location>
        <position position="135"/>
    </location>
    <ligand>
        <name>Zn(2+)</name>
        <dbReference type="ChEBI" id="CHEBI:29105"/>
    </ligand>
</feature>
<evidence type="ECO:0000256" key="4">
    <source>
        <dbReference type="PROSITE-ProRule" id="PRU00236"/>
    </source>
</evidence>
<dbReference type="CDD" id="cd01407">
    <property type="entry name" value="SIR2-fam"/>
    <property type="match status" value="1"/>
</dbReference>
<proteinExistence type="predicted"/>
<comment type="caution">
    <text evidence="6">The sequence shown here is derived from an EMBL/GenBank/DDBJ whole genome shotgun (WGS) entry which is preliminary data.</text>
</comment>
<feature type="binding site" evidence="4">
    <location>
        <position position="170"/>
    </location>
    <ligand>
        <name>Zn(2+)</name>
        <dbReference type="ChEBI" id="CHEBI:29105"/>
    </ligand>
</feature>
<dbReference type="PANTHER" id="PTHR11085:SF4">
    <property type="entry name" value="NAD-DEPENDENT PROTEIN DEACYLASE"/>
    <property type="match status" value="1"/>
</dbReference>
<keyword evidence="3" id="KW-0520">NAD</keyword>
<evidence type="ECO:0000256" key="1">
    <source>
        <dbReference type="ARBA" id="ARBA00012928"/>
    </source>
</evidence>
<keyword evidence="2" id="KW-0808">Transferase</keyword>
<dbReference type="Pfam" id="PF02146">
    <property type="entry name" value="SIR2"/>
    <property type="match status" value="1"/>
</dbReference>
<keyword evidence="4" id="KW-0479">Metal-binding</keyword>
<gene>
    <name evidence="6" type="ORF">J2S11_004192</name>
</gene>
<keyword evidence="6" id="KW-0378">Hydrolase</keyword>